<dbReference type="InterPro" id="IPR006342">
    <property type="entry name" value="FkbM_mtfrase"/>
</dbReference>
<keyword evidence="2" id="KW-0808">Transferase</keyword>
<dbReference type="HOGENOM" id="CLU_048227_0_0_0"/>
<dbReference type="GO" id="GO:0032259">
    <property type="term" value="P:methylation"/>
    <property type="evidence" value="ECO:0007669"/>
    <property type="project" value="UniProtKB-KW"/>
</dbReference>
<organism evidence="2 3">
    <name type="scientific">Opitutus terrae (strain DSM 11246 / JCM 15787 / PB90-1)</name>
    <dbReference type="NCBI Taxonomy" id="452637"/>
    <lineage>
        <taxon>Bacteria</taxon>
        <taxon>Pseudomonadati</taxon>
        <taxon>Verrucomicrobiota</taxon>
        <taxon>Opitutia</taxon>
        <taxon>Opitutales</taxon>
        <taxon>Opitutaceae</taxon>
        <taxon>Opitutus</taxon>
    </lineage>
</organism>
<dbReference type="Gene3D" id="3.40.50.150">
    <property type="entry name" value="Vaccinia Virus protein VP39"/>
    <property type="match status" value="1"/>
</dbReference>
<dbReference type="eggNOG" id="COG2520">
    <property type="taxonomic scope" value="Bacteria"/>
</dbReference>
<dbReference type="EMBL" id="CP001032">
    <property type="protein sequence ID" value="ACB73744.1"/>
    <property type="molecule type" value="Genomic_DNA"/>
</dbReference>
<dbReference type="GO" id="GO:0008168">
    <property type="term" value="F:methyltransferase activity"/>
    <property type="evidence" value="ECO:0007669"/>
    <property type="project" value="UniProtKB-KW"/>
</dbReference>
<dbReference type="SUPFAM" id="SSF53335">
    <property type="entry name" value="S-adenosyl-L-methionine-dependent methyltransferases"/>
    <property type="match status" value="1"/>
</dbReference>
<gene>
    <name evidence="2" type="ordered locus">Oter_0454</name>
</gene>
<accession>B1ZRQ1</accession>
<keyword evidence="3" id="KW-1185">Reference proteome</keyword>
<dbReference type="NCBIfam" id="TIGR01444">
    <property type="entry name" value="fkbM_fam"/>
    <property type="match status" value="1"/>
</dbReference>
<sequence>MIPDLHSRATPSPNAATSQQALSDLEQAVRRAMAAQLQPLRNELTELRRTAAIPGVVYQAFRMAYFRGRTEPLTIPNIDYFLFAALMNGIQFVSYDATTKRMVLTKDGVRFATDAYFYVLLELFAQEEYRSLRALVDRPFVIYDVGMNRGYAALWFASHPACRAVYGFELFDVPYQWALDNIALNPTLAPKITPFCIGLGGENKTAELIYEEASDGVSTIMPEFYASYWTPERKRQSQKKTVQIKKASDAFATLPPTQTGELRVLKLDVEGAEYEIVEDLARAKRLNFDIILAEAHLGLDRFLSLLPGYRCVETVRHSDLMANVVLVRDA</sequence>
<dbReference type="InterPro" id="IPR029063">
    <property type="entry name" value="SAM-dependent_MTases_sf"/>
</dbReference>
<dbReference type="Proteomes" id="UP000007013">
    <property type="component" value="Chromosome"/>
</dbReference>
<evidence type="ECO:0000259" key="1">
    <source>
        <dbReference type="Pfam" id="PF05050"/>
    </source>
</evidence>
<dbReference type="AlphaFoldDB" id="B1ZRQ1"/>
<name>B1ZRQ1_OPITP</name>
<reference evidence="2 3" key="1">
    <citation type="journal article" date="2011" name="J. Bacteriol.">
        <title>Genome sequence of the verrucomicrobium Opitutus terrae PB90-1, an abundant inhabitant of rice paddy soil ecosystems.</title>
        <authorList>
            <person name="van Passel M.W."/>
            <person name="Kant R."/>
            <person name="Palva A."/>
            <person name="Copeland A."/>
            <person name="Lucas S."/>
            <person name="Lapidus A."/>
            <person name="Glavina del Rio T."/>
            <person name="Pitluck S."/>
            <person name="Goltsman E."/>
            <person name="Clum A."/>
            <person name="Sun H."/>
            <person name="Schmutz J."/>
            <person name="Larimer F.W."/>
            <person name="Land M.L."/>
            <person name="Hauser L."/>
            <person name="Kyrpides N."/>
            <person name="Mikhailova N."/>
            <person name="Richardson P.P."/>
            <person name="Janssen P.H."/>
            <person name="de Vos W.M."/>
            <person name="Smidt H."/>
        </authorList>
    </citation>
    <scope>NUCLEOTIDE SEQUENCE [LARGE SCALE GENOMIC DNA]</scope>
    <source>
        <strain evidence="3">DSM 11246 / JCM 15787 / PB90-1</strain>
    </source>
</reference>
<dbReference type="KEGG" id="ote:Oter_0454"/>
<dbReference type="OrthoDB" id="182922at2"/>
<evidence type="ECO:0000313" key="3">
    <source>
        <dbReference type="Proteomes" id="UP000007013"/>
    </source>
</evidence>
<proteinExistence type="predicted"/>
<evidence type="ECO:0000313" key="2">
    <source>
        <dbReference type="EMBL" id="ACB73744.1"/>
    </source>
</evidence>
<protein>
    <submittedName>
        <fullName evidence="2">Methyltransferase FkbM family</fullName>
    </submittedName>
</protein>
<dbReference type="STRING" id="452637.Oter_0454"/>
<dbReference type="Pfam" id="PF05050">
    <property type="entry name" value="Methyltransf_21"/>
    <property type="match status" value="1"/>
</dbReference>
<keyword evidence="2" id="KW-0489">Methyltransferase</keyword>
<feature type="domain" description="Methyltransferase FkbM" evidence="1">
    <location>
        <begin position="144"/>
        <end position="297"/>
    </location>
</feature>